<keyword evidence="5 6" id="KW-0472">Membrane</keyword>
<dbReference type="EMBL" id="JBHUIP010000016">
    <property type="protein sequence ID" value="MFD2265157.1"/>
    <property type="molecule type" value="Genomic_DNA"/>
</dbReference>
<keyword evidence="4 6" id="KW-1133">Transmembrane helix</keyword>
<sequence>MLELALVIVPFAFSMTASPGPANLMVAATATNFGIARIVPQILGIAVALFAMILAAGFGLGEILLRLPQIHGALKYAGAAYLLYLGYRIATAAPPRINADRKPVSFLGAVMLQVLNPKGWIIALGAVTAFTRPTEEMSGQVLVIAGVTGLIALPSMAIWGLLGEAAGRLLQSARAFRVFNLTMAGLLVASIVTLFT</sequence>
<dbReference type="PANTHER" id="PTHR30086">
    <property type="entry name" value="ARGININE EXPORTER PROTEIN ARGO"/>
    <property type="match status" value="1"/>
</dbReference>
<evidence type="ECO:0000313" key="7">
    <source>
        <dbReference type="EMBL" id="MFD2265157.1"/>
    </source>
</evidence>
<evidence type="ECO:0000313" key="8">
    <source>
        <dbReference type="Proteomes" id="UP001597295"/>
    </source>
</evidence>
<keyword evidence="2" id="KW-1003">Cell membrane</keyword>
<dbReference type="PANTHER" id="PTHR30086:SF20">
    <property type="entry name" value="ARGININE EXPORTER PROTEIN ARGO-RELATED"/>
    <property type="match status" value="1"/>
</dbReference>
<evidence type="ECO:0000256" key="1">
    <source>
        <dbReference type="ARBA" id="ARBA00004651"/>
    </source>
</evidence>
<accession>A0ABW5DVL5</accession>
<comment type="subcellular location">
    <subcellularLocation>
        <location evidence="1">Cell membrane</location>
        <topology evidence="1">Multi-pass membrane protein</topology>
    </subcellularLocation>
</comment>
<name>A0ABW5DVL5_9PROT</name>
<feature type="transmembrane region" description="Helical" evidence="6">
    <location>
        <begin position="42"/>
        <end position="61"/>
    </location>
</feature>
<protein>
    <submittedName>
        <fullName evidence="7">LysE family translocator</fullName>
    </submittedName>
</protein>
<gene>
    <name evidence="7" type="ORF">ACFSM5_19800</name>
</gene>
<evidence type="ECO:0000256" key="2">
    <source>
        <dbReference type="ARBA" id="ARBA00022475"/>
    </source>
</evidence>
<evidence type="ECO:0000256" key="5">
    <source>
        <dbReference type="ARBA" id="ARBA00023136"/>
    </source>
</evidence>
<evidence type="ECO:0000256" key="3">
    <source>
        <dbReference type="ARBA" id="ARBA00022692"/>
    </source>
</evidence>
<dbReference type="Pfam" id="PF01810">
    <property type="entry name" value="LysE"/>
    <property type="match status" value="1"/>
</dbReference>
<feature type="transmembrane region" description="Helical" evidence="6">
    <location>
        <begin position="110"/>
        <end position="130"/>
    </location>
</feature>
<proteinExistence type="predicted"/>
<dbReference type="Proteomes" id="UP001597295">
    <property type="component" value="Unassembled WGS sequence"/>
</dbReference>
<evidence type="ECO:0000256" key="6">
    <source>
        <dbReference type="SAM" id="Phobius"/>
    </source>
</evidence>
<organism evidence="7 8">
    <name type="scientific">Lacibacterium aquatile</name>
    <dbReference type="NCBI Taxonomy" id="1168082"/>
    <lineage>
        <taxon>Bacteria</taxon>
        <taxon>Pseudomonadati</taxon>
        <taxon>Pseudomonadota</taxon>
        <taxon>Alphaproteobacteria</taxon>
        <taxon>Rhodospirillales</taxon>
        <taxon>Rhodospirillaceae</taxon>
    </lineage>
</organism>
<feature type="transmembrane region" description="Helical" evidence="6">
    <location>
        <begin position="174"/>
        <end position="195"/>
    </location>
</feature>
<feature type="transmembrane region" description="Helical" evidence="6">
    <location>
        <begin position="142"/>
        <end position="162"/>
    </location>
</feature>
<evidence type="ECO:0000256" key="4">
    <source>
        <dbReference type="ARBA" id="ARBA00022989"/>
    </source>
</evidence>
<comment type="caution">
    <text evidence="7">The sequence shown here is derived from an EMBL/GenBank/DDBJ whole genome shotgun (WGS) entry which is preliminary data.</text>
</comment>
<keyword evidence="3 6" id="KW-0812">Transmembrane</keyword>
<keyword evidence="8" id="KW-1185">Reference proteome</keyword>
<dbReference type="RefSeq" id="WP_379878329.1">
    <property type="nucleotide sequence ID" value="NZ_JBHUIP010000016.1"/>
</dbReference>
<reference evidence="8" key="1">
    <citation type="journal article" date="2019" name="Int. J. Syst. Evol. Microbiol.">
        <title>The Global Catalogue of Microorganisms (GCM) 10K type strain sequencing project: providing services to taxonomists for standard genome sequencing and annotation.</title>
        <authorList>
            <consortium name="The Broad Institute Genomics Platform"/>
            <consortium name="The Broad Institute Genome Sequencing Center for Infectious Disease"/>
            <person name="Wu L."/>
            <person name="Ma J."/>
        </authorList>
    </citation>
    <scope>NUCLEOTIDE SEQUENCE [LARGE SCALE GENOMIC DNA]</scope>
    <source>
        <strain evidence="8">CGMCC 1.19062</strain>
    </source>
</reference>
<dbReference type="InterPro" id="IPR001123">
    <property type="entry name" value="LeuE-type"/>
</dbReference>
<feature type="transmembrane region" description="Helical" evidence="6">
    <location>
        <begin position="73"/>
        <end position="90"/>
    </location>
</feature>